<accession>A0A975GJ90</accession>
<dbReference type="Gene3D" id="3.40.50.300">
    <property type="entry name" value="P-loop containing nucleotide triphosphate hydrolases"/>
    <property type="match status" value="1"/>
</dbReference>
<evidence type="ECO:0000313" key="3">
    <source>
        <dbReference type="Proteomes" id="UP000663720"/>
    </source>
</evidence>
<gene>
    <name evidence="2" type="ORF">dnl_51670</name>
</gene>
<feature type="domain" description="Helicase C-terminal" evidence="1">
    <location>
        <begin position="39"/>
        <end position="77"/>
    </location>
</feature>
<reference evidence="2" key="1">
    <citation type="journal article" date="2021" name="Microb. Physiol.">
        <title>Proteogenomic Insights into the Physiology of Marine, Sulfate-Reducing, Filamentous Desulfonema limicola and Desulfonema magnum.</title>
        <authorList>
            <person name="Schnaars V."/>
            <person name="Wohlbrand L."/>
            <person name="Scheve S."/>
            <person name="Hinrichs C."/>
            <person name="Reinhardt R."/>
            <person name="Rabus R."/>
        </authorList>
    </citation>
    <scope>NUCLEOTIDE SEQUENCE</scope>
    <source>
        <strain evidence="2">5ac10</strain>
    </source>
</reference>
<proteinExistence type="predicted"/>
<sequence>MYTDTMNFLKDFLAKKLDVSIGCLSGAGGLRRDNSGSWQSCTKEKIKMFLRNRDIKILICTDAAGEGLNLQYCGVLIST</sequence>
<dbReference type="Pfam" id="PF00271">
    <property type="entry name" value="Helicase_C"/>
    <property type="match status" value="1"/>
</dbReference>
<dbReference type="RefSeq" id="WP_207688670.1">
    <property type="nucleotide sequence ID" value="NZ_CP061799.1"/>
</dbReference>
<dbReference type="SUPFAM" id="SSF52540">
    <property type="entry name" value="P-loop containing nucleoside triphosphate hydrolases"/>
    <property type="match status" value="1"/>
</dbReference>
<dbReference type="AlphaFoldDB" id="A0A975GJ90"/>
<organism evidence="2 3">
    <name type="scientific">Desulfonema limicola</name>
    <dbReference type="NCBI Taxonomy" id="45656"/>
    <lineage>
        <taxon>Bacteria</taxon>
        <taxon>Pseudomonadati</taxon>
        <taxon>Thermodesulfobacteriota</taxon>
        <taxon>Desulfobacteria</taxon>
        <taxon>Desulfobacterales</taxon>
        <taxon>Desulfococcaceae</taxon>
        <taxon>Desulfonema</taxon>
    </lineage>
</organism>
<dbReference type="KEGG" id="dli:dnl_51670"/>
<dbReference type="EMBL" id="CP061799">
    <property type="protein sequence ID" value="QTA82783.1"/>
    <property type="molecule type" value="Genomic_DNA"/>
</dbReference>
<dbReference type="InterPro" id="IPR027417">
    <property type="entry name" value="P-loop_NTPase"/>
</dbReference>
<keyword evidence="3" id="KW-1185">Reference proteome</keyword>
<evidence type="ECO:0000259" key="1">
    <source>
        <dbReference type="Pfam" id="PF00271"/>
    </source>
</evidence>
<name>A0A975GJ90_9BACT</name>
<dbReference type="Proteomes" id="UP000663720">
    <property type="component" value="Chromosome"/>
</dbReference>
<protein>
    <submittedName>
        <fullName evidence="2">P-loop domain-containing protein</fullName>
    </submittedName>
</protein>
<dbReference type="InterPro" id="IPR001650">
    <property type="entry name" value="Helicase_C-like"/>
</dbReference>
<evidence type="ECO:0000313" key="2">
    <source>
        <dbReference type="EMBL" id="QTA82783.1"/>
    </source>
</evidence>